<dbReference type="InterPro" id="IPR047879">
    <property type="entry name" value="YjiT"/>
</dbReference>
<dbReference type="NCBIfam" id="NF038336">
    <property type="entry name" value="YjiT_fam"/>
    <property type="match status" value="1"/>
</dbReference>
<evidence type="ECO:0000313" key="2">
    <source>
        <dbReference type="EMBL" id="MCT8992295.1"/>
    </source>
</evidence>
<protein>
    <submittedName>
        <fullName evidence="2">STY4851/ECs_5259 family protein</fullName>
    </submittedName>
</protein>
<comment type="caution">
    <text evidence="2">The sequence shown here is derived from an EMBL/GenBank/DDBJ whole genome shotgun (WGS) entry which is preliminary data.</text>
</comment>
<name>A0A9X2XCV3_9HYPH</name>
<accession>A0A9X2XCV3</accession>
<dbReference type="EMBL" id="JAODNV010000038">
    <property type="protein sequence ID" value="MCT8992295.1"/>
    <property type="molecule type" value="Genomic_DNA"/>
</dbReference>
<evidence type="ECO:0000313" key="3">
    <source>
        <dbReference type="Proteomes" id="UP001149009"/>
    </source>
</evidence>
<sequence length="1145" mass="128634">MGGETSLSHLSDRHLAELFEARRHDKRFLELLNEELKQRSSDEANTLHLKVAALRRSLSSDRRSNSAQARGLGPVRTWLQAFFGARGMERPDGRPLYRYQMRDVEYGRAKHLLHVLARTGRLSSPDRRAGALFVAFCAEWFRREAESTFLVWDKLAPDLFPSVPYTSKQKLTKLGLQYWGRELRRSEHAREFLLTLALEGGLPSRVLTEKERGWLRAYLRTIMRSAISGGADAHERILLIASEERERVPKSYRRDDFVELCAELAEKLLYLRNEAEKASGGRMSNSSILDAIHPDWFEELPLYVSTENRAPVLELLTGLLDERIEGLTTEGVEVRRLLVQRDGKWQPAIQILADGEVPVSRLPVASSNARLRAIPSGELGKHLSGELALLEPPTGEQKRWRVHPLSRISEVIAGYLFEEPVAVSLTSPEEAPVLWTWPRGERLCSDLLVFQEHEETARGEKLLRFIRAGSVSSSANHLYVLVPSHWIVEPACDGAIDSVDETWTGDRQLIRIKGTVYFSSDTAETRFRVEPGADDRIQQLHLPSAHGNGFDLSEKAVEIAYVPFTPRVREGEKGSPRDPRSGEFFWRRPGERGWQPLENALTDSGLFELSWRDPQAGIQIEKRVVALFPQDAAVRGDMKTMNSAVIRLENLPDWTIKTSDTSFSSEQVQPGMWEIQFKGRPVYYLPLELQPPAGPSIKTRVHLTGRDACIVLENGLLLQPRSRIDLSQLRGAIALSPRPTTLNITPKGSRTGFRRQVEGELPLGILREAVGEMLAIMPSQDGVLELEFIGDFRPPIHVSRYRYGQLSIDGDRIHWHAPADGSIRLVGRMILNPRKEFALEEEAPGIWHLPDACSGPCLAYLRDGIDVVSRPLPIVRPARDQVTGFSENLLIGDVEARQNALLQALESFGASHEERDVLAWLQDAVLNLNGLPASAFDALKLLPRVPEAALRLLISASNEADRGVIWALQNELPFLWLGVPLSAWAAVLDAECSAIRKLLEPLQGPQFAMGVALDRLKKVQQHLVAFEPALDWIFTQFDLPPVSVDERVPLRELTSAFITSHSHHGSESPNEMGKYLESKGFKLHPEILSKSHEHFAGLFAPVLLALSALGKLRLSQSAMLLVRRTLRSDPQYVTGAWAHFLEFYN</sequence>
<feature type="region of interest" description="Disordered" evidence="1">
    <location>
        <begin position="568"/>
        <end position="588"/>
    </location>
</feature>
<evidence type="ECO:0000256" key="1">
    <source>
        <dbReference type="SAM" id="MobiDB-lite"/>
    </source>
</evidence>
<reference evidence="2" key="1">
    <citation type="submission" date="2022-08" db="EMBL/GenBank/DDBJ databases">
        <title>Chelativorans sichuanense sp. nov., a paraffin oil-degrading bacterium isolated from a mixture of oil-based drill cuttings and paddy soil.</title>
        <authorList>
            <person name="Yu J."/>
            <person name="Liu H."/>
            <person name="Chen Q."/>
        </authorList>
    </citation>
    <scope>NUCLEOTIDE SEQUENCE</scope>
    <source>
        <strain evidence="2">SCAU 2101</strain>
    </source>
</reference>
<keyword evidence="3" id="KW-1185">Reference proteome</keyword>
<organism evidence="2 3">
    <name type="scientific">Chelativorans petroleitrophicus</name>
    <dbReference type="NCBI Taxonomy" id="2975484"/>
    <lineage>
        <taxon>Bacteria</taxon>
        <taxon>Pseudomonadati</taxon>
        <taxon>Pseudomonadota</taxon>
        <taxon>Alphaproteobacteria</taxon>
        <taxon>Hyphomicrobiales</taxon>
        <taxon>Phyllobacteriaceae</taxon>
        <taxon>Chelativorans</taxon>
    </lineage>
</organism>
<gene>
    <name evidence="2" type="ORF">NYR54_18800</name>
</gene>
<dbReference type="Proteomes" id="UP001149009">
    <property type="component" value="Unassembled WGS sequence"/>
</dbReference>
<proteinExistence type="predicted"/>
<dbReference type="AlphaFoldDB" id="A0A9X2XCV3"/>